<dbReference type="InterPro" id="IPR052736">
    <property type="entry name" value="Stf3_sulfotransferase"/>
</dbReference>
<protein>
    <recommendedName>
        <fullName evidence="3">Sulfotransferase</fullName>
    </recommendedName>
</protein>
<dbReference type="Proteomes" id="UP000056968">
    <property type="component" value="Chromosome"/>
</dbReference>
<evidence type="ECO:0000313" key="1">
    <source>
        <dbReference type="EMBL" id="ALR19439.1"/>
    </source>
</evidence>
<name>A0A0S3EVH2_9SPHN</name>
<evidence type="ECO:0000313" key="2">
    <source>
        <dbReference type="Proteomes" id="UP000056968"/>
    </source>
</evidence>
<dbReference type="InterPro" id="IPR027417">
    <property type="entry name" value="P-loop_NTPase"/>
</dbReference>
<dbReference type="Pfam" id="PF13469">
    <property type="entry name" value="Sulfotransfer_3"/>
    <property type="match status" value="1"/>
</dbReference>
<dbReference type="PANTHER" id="PTHR36451">
    <property type="entry name" value="PAPS-DEPENDENT SULFOTRANSFERASE STF3"/>
    <property type="match status" value="1"/>
</dbReference>
<dbReference type="KEGG" id="sbd:ATN00_03065"/>
<reference evidence="1 2" key="1">
    <citation type="submission" date="2015-11" db="EMBL/GenBank/DDBJ databases">
        <title>A Two-component Flavoprotein Monooxygenase System MeaXY Responsible for para-Hydroxylation of 2-Methyl-6-ethylaniline and 2,6-Diethylaniline in Sphingobium baderi DE-13.</title>
        <authorList>
            <person name="Cheng M."/>
            <person name="Meng Q."/>
            <person name="Yang Y."/>
            <person name="Chu C."/>
            <person name="Yan X."/>
            <person name="He J."/>
            <person name="Li S."/>
        </authorList>
    </citation>
    <scope>NUCLEOTIDE SEQUENCE [LARGE SCALE GENOMIC DNA]</scope>
    <source>
        <strain evidence="1 2">DE-13</strain>
    </source>
</reference>
<dbReference type="SUPFAM" id="SSF52540">
    <property type="entry name" value="P-loop containing nucleoside triphosphate hydrolases"/>
    <property type="match status" value="1"/>
</dbReference>
<accession>A0A0S3EVH2</accession>
<dbReference type="RefSeq" id="WP_062061993.1">
    <property type="nucleotide sequence ID" value="NZ_CP013264.1"/>
</dbReference>
<sequence length="384" mass="43196">MSGLSVAEISADSMIDQYDLSEEIRAGVRPGVEAMLAALSAEQGLSAEGRQQALALFQDNLRRLAAVDADRRRYPEIAEVQIERPVFILGLPRCGTSLLHALIGSDPDVRTPMSWEVAQPSPPPEAATYESDPRAQAFDDYVAATFTGKWADMLKAHPIGAWIPQECGMILETSFQSINPLTMFRIPAYYPWYLKADTSFAYKVHKMFLQQLAWRNPRKRWVLKVQEHAYHLPELFSVYPDAMLVQPHRDPVTVQASICRLIEVLRSTAMVEQDRIALGQELLHLWHDGQVRMMAYRKANPGVAIHDMRYKDLAADPVEAVRGVYAFAGIDFTPATEKGIRGWLADNPAGKHGKHVYALDDYGLTQAQVSDVYADYIEAYRDYI</sequence>
<dbReference type="AlphaFoldDB" id="A0A0S3EVH2"/>
<dbReference type="STRING" id="1332080.ATN00_03065"/>
<gene>
    <name evidence="1" type="ORF">ATN00_03065</name>
</gene>
<evidence type="ECO:0008006" key="3">
    <source>
        <dbReference type="Google" id="ProtNLM"/>
    </source>
</evidence>
<keyword evidence="2" id="KW-1185">Reference proteome</keyword>
<dbReference type="OrthoDB" id="7840040at2"/>
<dbReference type="Gene3D" id="3.40.50.300">
    <property type="entry name" value="P-loop containing nucleotide triphosphate hydrolases"/>
    <property type="match status" value="1"/>
</dbReference>
<proteinExistence type="predicted"/>
<dbReference type="PANTHER" id="PTHR36451:SF1">
    <property type="entry name" value="OMEGA-HYDROXY-BETA-DIHYDROMENAQUINONE-9 SULFOTRANSFERASE STF3"/>
    <property type="match status" value="1"/>
</dbReference>
<organism evidence="1 2">
    <name type="scientific">Sphingobium baderi</name>
    <dbReference type="NCBI Taxonomy" id="1332080"/>
    <lineage>
        <taxon>Bacteria</taxon>
        <taxon>Pseudomonadati</taxon>
        <taxon>Pseudomonadota</taxon>
        <taxon>Alphaproteobacteria</taxon>
        <taxon>Sphingomonadales</taxon>
        <taxon>Sphingomonadaceae</taxon>
        <taxon>Sphingobium</taxon>
    </lineage>
</organism>
<dbReference type="EMBL" id="CP013264">
    <property type="protein sequence ID" value="ALR19439.1"/>
    <property type="molecule type" value="Genomic_DNA"/>
</dbReference>